<comment type="caution">
    <text evidence="12">The sequence shown here is derived from an EMBL/GenBank/DDBJ whole genome shotgun (WGS) entry which is preliminary data.</text>
</comment>
<feature type="region of interest" description="Disordered" evidence="10">
    <location>
        <begin position="1036"/>
        <end position="1084"/>
    </location>
</feature>
<keyword evidence="3" id="KW-0433">Leucine-rich repeat</keyword>
<evidence type="ECO:0000256" key="1">
    <source>
        <dbReference type="ARBA" id="ARBA00004300"/>
    </source>
</evidence>
<feature type="region of interest" description="Disordered" evidence="10">
    <location>
        <begin position="1098"/>
        <end position="1123"/>
    </location>
</feature>
<feature type="compositionally biased region" description="Polar residues" evidence="10">
    <location>
        <begin position="1669"/>
        <end position="1679"/>
    </location>
</feature>
<keyword evidence="5" id="KW-0970">Cilium biogenesis/degradation</keyword>
<evidence type="ECO:0000256" key="2">
    <source>
        <dbReference type="ARBA" id="ARBA00022490"/>
    </source>
</evidence>
<reference evidence="12" key="1">
    <citation type="submission" date="2021-02" db="EMBL/GenBank/DDBJ databases">
        <authorList>
            <person name="Nowell W R."/>
        </authorList>
    </citation>
    <scope>NUCLEOTIDE SEQUENCE</scope>
</reference>
<evidence type="ECO:0000313" key="12">
    <source>
        <dbReference type="EMBL" id="CAF4590972.1"/>
    </source>
</evidence>
<feature type="domain" description="Fibronectin type-III" evidence="11">
    <location>
        <begin position="1327"/>
        <end position="1419"/>
    </location>
</feature>
<name>A0A821B6B3_9BILA</name>
<evidence type="ECO:0000259" key="11">
    <source>
        <dbReference type="PROSITE" id="PS50853"/>
    </source>
</evidence>
<gene>
    <name evidence="12" type="ORF">TOA249_LOCUS9937</name>
</gene>
<evidence type="ECO:0000256" key="10">
    <source>
        <dbReference type="SAM" id="MobiDB-lite"/>
    </source>
</evidence>
<keyword evidence="6" id="KW-0206">Cytoskeleton</keyword>
<dbReference type="PROSITE" id="PS50853">
    <property type="entry name" value="FN3"/>
    <property type="match status" value="1"/>
</dbReference>
<evidence type="ECO:0000256" key="6">
    <source>
        <dbReference type="ARBA" id="ARBA00023212"/>
    </source>
</evidence>
<dbReference type="SUPFAM" id="SSF52058">
    <property type="entry name" value="L domain-like"/>
    <property type="match status" value="1"/>
</dbReference>
<dbReference type="Proteomes" id="UP000663838">
    <property type="component" value="Unassembled WGS sequence"/>
</dbReference>
<evidence type="ECO:0000313" key="13">
    <source>
        <dbReference type="Proteomes" id="UP000663838"/>
    </source>
</evidence>
<dbReference type="InterPro" id="IPR006073">
    <property type="entry name" value="GTP-bd"/>
</dbReference>
<dbReference type="SUPFAM" id="SSF49265">
    <property type="entry name" value="Fibronectin type III"/>
    <property type="match status" value="1"/>
</dbReference>
<dbReference type="Gene3D" id="3.80.10.10">
    <property type="entry name" value="Ribonuclease Inhibitor"/>
    <property type="match status" value="2"/>
</dbReference>
<dbReference type="EMBL" id="CAJOBS010000503">
    <property type="protein sequence ID" value="CAF4590972.1"/>
    <property type="molecule type" value="Genomic_DNA"/>
</dbReference>
<feature type="region of interest" description="Disordered" evidence="10">
    <location>
        <begin position="1645"/>
        <end position="1679"/>
    </location>
</feature>
<protein>
    <recommendedName>
        <fullName evidence="8">Centrosomal protein of 97 kDa</fullName>
    </recommendedName>
    <alternativeName>
        <fullName evidence="9">Leucine-rich repeat and IQ domain-containing protein 2</fullName>
    </alternativeName>
</protein>
<sequence length="1679" mass="189731">MELLQLLLGYPKEFEGDEDSTELEVSTDSSDIYRKSSIPTPYDVTIRINSLVALSTSGWEIVLGNSGSEIQSNSSIPKDNRGVIVAVLGSYNRGKSFLLNELCGLNLPSGNLIHTEGISITAGRKQAENIVFIDTAGTDTAIQKDKLDDRKATEALIREIVLHLCSFIIIVVNRLRATDQSYIQQVLMHSKTSESKTNIIIVHNLLDVETVQDVETIIKNEVEFLFDAKPDNMKLKMNQDSTDVSFFHSTNNGVDIRHFIFTKNGTDAAKMWNSQSIDGIMNILQTATDARRNLKVITEMINFVNTKLPQLFTNTHDDNSSENSQKRLQIEMHVRKPFIVLSHRKDMENLDHDPYPLSLSPKLLYDDAGYFIGISSMDNGEWKPLYNLYETEDEILAIVELAGFKQGDTRVGVGEESISIEGQRVNFKESLSNPTVHQEKIPMGSAEVGDPSPSTIQSMGKYFYKNSFLGFSIEKPENWHSASFAHTRDFINGTITPLLAKNNILINDSDTTISERSTLFVFSKLPLGNSNGKGNPNIVASIGKVDAAQGVINSCDFIRTVLRILNGPLIQAKLNGDCREVYLNGEQFSVQEWTTHMLMYSTVYQMGYVKIMKNDYILLFILSYTDRATSKIQMQVVQHRPVSTRQEHTTINWPSESSCSTRTTTAMSNKVDQPLNFSIDNRLAEQHLTRLDLCSKNLKKIDKLPNDISFNAVLLDYNDITKVEQLDVLTHLIHLSISHNRLIDIRLVGRLKTLQKLNLSNNSLDSIDCLKTLSNLVMLNISSNNIQNIGALNACHSLQSVDASDNSIRHIEDLSHLTTLKYLNLHKNLIDSLVSTGKYWPKSIHTLIISDNEIQDLTEMCYLSSLIDLNTFYIHNNPCLFVVDDRRGCHQPFDYRPYVLNWCLTIHNLDGIFVTRKESLKSEWLLSQGKGRSFRPGEQYDLVQYLIKFCGTNADERDDLHLSRIMFQQDLYKQNVDDGFMKTSDTMKDANDTLSKDSQPKLQQSLLVSESEFVKMSSSSSSSVSTVNEHIVSDQQKISASNSDYQMQTPSPRYNQSASHNDEPITEHSSSNRYSDYDNRPIKPLDKSMLQSKLNQYPIENHSNDDTNISRPRAQTNPQQSKRTSALLAYNANRYSPKTTTRGPTASAAMHVNMRTKPNKTIPTQQQKRHTIAAENASTFNLLNRTASVHKRKDKQQLTSHENKNLSDDDDDDDNDLQLKSAPINVMLSTQNTTYNRENSIELKKLTTSIETMRTSVLQAYLDLHERFTKTTELQTSALASLWKMFETQSVNHQQETEKILQENRQLSQRLHELESRSTIKSLPLYPPLRAHISKRDAKSFFLHWVPNPLNEQRPIVGYRIYIDDVLKGSVDSGKFETIIDSIRDEGEYRIKLRSYDEHSESEDSNIVVARFRRQTPIASQSDSNSSEPKPIHRTLSDHTVENTSQPQTIKMPLRQTQSQELYDSTQKDEIYQPIIMSKQREHIDDHPPVSSAEFSSTTPDKTKKSSEELISPIKSSPSYSNDNVTKRKPPKSPSSSPKHSDSAIINGSCTKVLFSDDSSDVSATKRSPTRIGIMSRLAKSPHRFKRNNVLINALTINQTQSPTETNDTNQAATKSADGPILSQFEPNNSNHALFVFHHPEVTTNSTNISSSSSSPIQPPPIPPRNKNLLMNSFDQHSY</sequence>
<dbReference type="GO" id="GO:0030030">
    <property type="term" value="P:cell projection organization"/>
    <property type="evidence" value="ECO:0007669"/>
    <property type="project" value="UniProtKB-KW"/>
</dbReference>
<evidence type="ECO:0000256" key="8">
    <source>
        <dbReference type="ARBA" id="ARBA00068862"/>
    </source>
</evidence>
<feature type="region of interest" description="Disordered" evidence="10">
    <location>
        <begin position="1417"/>
        <end position="1469"/>
    </location>
</feature>
<feature type="compositionally biased region" description="Polar residues" evidence="10">
    <location>
        <begin position="1442"/>
        <end position="1465"/>
    </location>
</feature>
<dbReference type="CDD" id="cd00882">
    <property type="entry name" value="Ras_like_GTPase"/>
    <property type="match status" value="1"/>
</dbReference>
<dbReference type="InterPro" id="IPR032675">
    <property type="entry name" value="LRR_dom_sf"/>
</dbReference>
<dbReference type="InterPro" id="IPR036116">
    <property type="entry name" value="FN3_sf"/>
</dbReference>
<keyword evidence="2" id="KW-0963">Cytoplasm</keyword>
<feature type="region of interest" description="Disordered" evidence="10">
    <location>
        <begin position="1483"/>
        <end position="1545"/>
    </location>
</feature>
<feature type="compositionally biased region" description="Basic and acidic residues" evidence="10">
    <location>
        <begin position="1075"/>
        <end position="1084"/>
    </location>
</feature>
<organism evidence="12 13">
    <name type="scientific">Rotaria socialis</name>
    <dbReference type="NCBI Taxonomy" id="392032"/>
    <lineage>
        <taxon>Eukaryota</taxon>
        <taxon>Metazoa</taxon>
        <taxon>Spiralia</taxon>
        <taxon>Gnathifera</taxon>
        <taxon>Rotifera</taxon>
        <taxon>Eurotatoria</taxon>
        <taxon>Bdelloidea</taxon>
        <taxon>Philodinida</taxon>
        <taxon>Philodinidae</taxon>
        <taxon>Rotaria</taxon>
    </lineage>
</organism>
<accession>A0A821B6B3</accession>
<feature type="compositionally biased region" description="Polar residues" evidence="10">
    <location>
        <begin position="1514"/>
        <end position="1524"/>
    </location>
</feature>
<feature type="region of interest" description="Disordered" evidence="10">
    <location>
        <begin position="1188"/>
        <end position="1218"/>
    </location>
</feature>
<evidence type="ECO:0000256" key="3">
    <source>
        <dbReference type="ARBA" id="ARBA00022614"/>
    </source>
</evidence>
<dbReference type="InterPro" id="IPR003961">
    <property type="entry name" value="FN3_dom"/>
</dbReference>
<dbReference type="GO" id="GO:0005813">
    <property type="term" value="C:centrosome"/>
    <property type="evidence" value="ECO:0007669"/>
    <property type="project" value="UniProtKB-SubCell"/>
</dbReference>
<dbReference type="Pfam" id="PF14580">
    <property type="entry name" value="LRR_9"/>
    <property type="match status" value="1"/>
</dbReference>
<dbReference type="InterPro" id="IPR013783">
    <property type="entry name" value="Ig-like_fold"/>
</dbReference>
<feature type="compositionally biased region" description="Polar residues" evidence="10">
    <location>
        <begin position="1106"/>
        <end position="1123"/>
    </location>
</feature>
<feature type="compositionally biased region" description="Polar residues" evidence="10">
    <location>
        <begin position="1417"/>
        <end position="1428"/>
    </location>
</feature>
<dbReference type="PANTHER" id="PTHR34726">
    <property type="entry name" value="GBP DOMAIN-CONTAINING PROTEIN"/>
    <property type="match status" value="1"/>
</dbReference>
<dbReference type="Gene3D" id="3.40.50.300">
    <property type="entry name" value="P-loop containing nucleotide triphosphate hydrolases"/>
    <property type="match status" value="1"/>
</dbReference>
<evidence type="ECO:0000256" key="9">
    <source>
        <dbReference type="ARBA" id="ARBA00076677"/>
    </source>
</evidence>
<comment type="subcellular location">
    <subcellularLocation>
        <location evidence="1">Cytoplasm</location>
        <location evidence="1">Cytoskeleton</location>
        <location evidence="1">Microtubule organizing center</location>
        <location evidence="1">Centrosome</location>
    </subcellularLocation>
</comment>
<feature type="compositionally biased region" description="Polar residues" evidence="10">
    <location>
        <begin position="1036"/>
        <end position="1059"/>
    </location>
</feature>
<dbReference type="FunFam" id="3.80.10.10:FF:000165">
    <property type="entry name" value="Centrosomal protein of 97 kDa"/>
    <property type="match status" value="1"/>
</dbReference>
<dbReference type="InterPro" id="IPR027417">
    <property type="entry name" value="P-loop_NTPase"/>
</dbReference>
<evidence type="ECO:0000256" key="5">
    <source>
        <dbReference type="ARBA" id="ARBA00022794"/>
    </source>
</evidence>
<keyword evidence="4" id="KW-0677">Repeat</keyword>
<comment type="function">
    <text evidence="7">Acts as a key negative regulator of ciliogenesis in collaboration with CCP110 by capping the mother centriole thereby preventing cilia formation. Required for recruitment of CCP110 to the centrosome.</text>
</comment>
<dbReference type="Gene3D" id="2.60.40.10">
    <property type="entry name" value="Immunoglobulins"/>
    <property type="match status" value="1"/>
</dbReference>
<evidence type="ECO:0000256" key="4">
    <source>
        <dbReference type="ARBA" id="ARBA00022737"/>
    </source>
</evidence>
<dbReference type="SUPFAM" id="SSF52540">
    <property type="entry name" value="P-loop containing nucleoside triphosphate hydrolases"/>
    <property type="match status" value="1"/>
</dbReference>
<dbReference type="GO" id="GO:0005525">
    <property type="term" value="F:GTP binding"/>
    <property type="evidence" value="ECO:0007669"/>
    <property type="project" value="InterPro"/>
</dbReference>
<dbReference type="InterPro" id="IPR001611">
    <property type="entry name" value="Leu-rich_rpt"/>
</dbReference>
<evidence type="ECO:0000256" key="7">
    <source>
        <dbReference type="ARBA" id="ARBA00058656"/>
    </source>
</evidence>
<proteinExistence type="predicted"/>
<dbReference type="PANTHER" id="PTHR34726:SF3">
    <property type="entry name" value="GUANYLATE-BINDING PROTEIN N-TERMINAL DOMAIN-CONTAINING PROTEIN-RELATED"/>
    <property type="match status" value="1"/>
</dbReference>
<dbReference type="Pfam" id="PF01926">
    <property type="entry name" value="MMR_HSR1"/>
    <property type="match status" value="1"/>
</dbReference>
<dbReference type="PROSITE" id="PS51450">
    <property type="entry name" value="LRR"/>
    <property type="match status" value="3"/>
</dbReference>
<dbReference type="SUPFAM" id="SSF49764">
    <property type="entry name" value="HSP20-like chaperones"/>
    <property type="match status" value="1"/>
</dbReference>
<dbReference type="InterPro" id="IPR008978">
    <property type="entry name" value="HSP20-like_chaperone"/>
</dbReference>